<comment type="caution">
    <text evidence="6">The sequence shown here is derived from an EMBL/GenBank/DDBJ whole genome shotgun (WGS) entry which is preliminary data.</text>
</comment>
<evidence type="ECO:0000256" key="4">
    <source>
        <dbReference type="ARBA" id="ARBA00022837"/>
    </source>
</evidence>
<accession>A0AAD4R2A4</accession>
<dbReference type="InterPro" id="IPR023572">
    <property type="entry name" value="Archease_dom"/>
</dbReference>
<keyword evidence="4" id="KW-0106">Calcium</keyword>
<dbReference type="InterPro" id="IPR002804">
    <property type="entry name" value="Archease"/>
</dbReference>
<evidence type="ECO:0000259" key="5">
    <source>
        <dbReference type="Pfam" id="PF01951"/>
    </source>
</evidence>
<dbReference type="GO" id="GO:0072669">
    <property type="term" value="C:tRNA-splicing ligase complex"/>
    <property type="evidence" value="ECO:0007669"/>
    <property type="project" value="TreeGrafter"/>
</dbReference>
<evidence type="ECO:0000256" key="2">
    <source>
        <dbReference type="ARBA" id="ARBA00022694"/>
    </source>
</evidence>
<sequence length="149" mass="17394">MALLQYKVYMPLRSTQRRTNACEAAGIRNKEEDLVEDQLIQYEYLDHTADIQLHSWGTTLQQSIEQIALAMYAYMTTDVAQINNEYSMDFAASGRDLKQLVYNLLDECLYHFNAEPFFIARWCRVLELEVKSEAECITSFGDFFNYQEG</sequence>
<keyword evidence="7" id="KW-1185">Reference proteome</keyword>
<dbReference type="EMBL" id="JAKKPZ010000023">
    <property type="protein sequence ID" value="KAI1711128.1"/>
    <property type="molecule type" value="Genomic_DNA"/>
</dbReference>
<name>A0AAD4R2A4_9BILA</name>
<dbReference type="Gene3D" id="3.55.10.10">
    <property type="entry name" value="Archease domain"/>
    <property type="match status" value="1"/>
</dbReference>
<keyword evidence="3" id="KW-0479">Metal-binding</keyword>
<evidence type="ECO:0000313" key="6">
    <source>
        <dbReference type="EMBL" id="KAI1711128.1"/>
    </source>
</evidence>
<dbReference type="GO" id="GO:0006388">
    <property type="term" value="P:tRNA splicing, via endonucleolytic cleavage and ligation"/>
    <property type="evidence" value="ECO:0007669"/>
    <property type="project" value="TreeGrafter"/>
</dbReference>
<gene>
    <name evidence="6" type="ORF">DdX_10378</name>
</gene>
<dbReference type="InterPro" id="IPR036820">
    <property type="entry name" value="Archease_dom_sf"/>
</dbReference>
<dbReference type="PANTHER" id="PTHR12682">
    <property type="entry name" value="ARCHEASE"/>
    <property type="match status" value="1"/>
</dbReference>
<reference evidence="6" key="1">
    <citation type="submission" date="2022-01" db="EMBL/GenBank/DDBJ databases">
        <title>Genome Sequence Resource for Two Populations of Ditylenchus destructor, the Migratory Endoparasitic Phytonematode.</title>
        <authorList>
            <person name="Zhang H."/>
            <person name="Lin R."/>
            <person name="Xie B."/>
        </authorList>
    </citation>
    <scope>NUCLEOTIDE SEQUENCE</scope>
    <source>
        <strain evidence="6">BazhouSP</strain>
    </source>
</reference>
<comment type="similarity">
    <text evidence="1">Belongs to the archease family.</text>
</comment>
<organism evidence="6 7">
    <name type="scientific">Ditylenchus destructor</name>
    <dbReference type="NCBI Taxonomy" id="166010"/>
    <lineage>
        <taxon>Eukaryota</taxon>
        <taxon>Metazoa</taxon>
        <taxon>Ecdysozoa</taxon>
        <taxon>Nematoda</taxon>
        <taxon>Chromadorea</taxon>
        <taxon>Rhabditida</taxon>
        <taxon>Tylenchina</taxon>
        <taxon>Tylenchomorpha</taxon>
        <taxon>Sphaerularioidea</taxon>
        <taxon>Anguinidae</taxon>
        <taxon>Anguininae</taxon>
        <taxon>Ditylenchus</taxon>
    </lineage>
</organism>
<dbReference type="AlphaFoldDB" id="A0AAD4R2A4"/>
<evidence type="ECO:0000256" key="1">
    <source>
        <dbReference type="ARBA" id="ARBA00007963"/>
    </source>
</evidence>
<dbReference type="Pfam" id="PF01951">
    <property type="entry name" value="Archease"/>
    <property type="match status" value="1"/>
</dbReference>
<keyword evidence="2" id="KW-0819">tRNA processing</keyword>
<feature type="domain" description="Archease" evidence="5">
    <location>
        <begin position="42"/>
        <end position="124"/>
    </location>
</feature>
<dbReference type="GO" id="GO:0046872">
    <property type="term" value="F:metal ion binding"/>
    <property type="evidence" value="ECO:0007669"/>
    <property type="project" value="UniProtKB-KW"/>
</dbReference>
<evidence type="ECO:0000256" key="3">
    <source>
        <dbReference type="ARBA" id="ARBA00022723"/>
    </source>
</evidence>
<evidence type="ECO:0000313" key="7">
    <source>
        <dbReference type="Proteomes" id="UP001201812"/>
    </source>
</evidence>
<proteinExistence type="inferred from homology"/>
<dbReference type="SUPFAM" id="SSF69819">
    <property type="entry name" value="MTH1598-like"/>
    <property type="match status" value="1"/>
</dbReference>
<dbReference type="Proteomes" id="UP001201812">
    <property type="component" value="Unassembled WGS sequence"/>
</dbReference>
<protein>
    <submittedName>
        <fullName evidence="6">Archease protein family domain-containing protein</fullName>
    </submittedName>
</protein>
<dbReference type="PANTHER" id="PTHR12682:SF11">
    <property type="entry name" value="PROTEIN ARCHEASE"/>
    <property type="match status" value="1"/>
</dbReference>